<feature type="chain" id="PRO_5039726483" evidence="1">
    <location>
        <begin position="38"/>
        <end position="84"/>
    </location>
</feature>
<dbReference type="RefSeq" id="WP_261403145.1">
    <property type="nucleotide sequence ID" value="NZ_CP081869.1"/>
</dbReference>
<dbReference type="AlphaFoldDB" id="A0A9E6R876"/>
<keyword evidence="1" id="KW-0732">Signal</keyword>
<dbReference type="EMBL" id="CP081869">
    <property type="protein sequence ID" value="QZO00008.1"/>
    <property type="molecule type" value="Genomic_DNA"/>
</dbReference>
<dbReference type="Proteomes" id="UP000825701">
    <property type="component" value="Chromosome"/>
</dbReference>
<protein>
    <submittedName>
        <fullName evidence="2">Uncharacterized protein</fullName>
    </submittedName>
</protein>
<evidence type="ECO:0000256" key="1">
    <source>
        <dbReference type="SAM" id="SignalP"/>
    </source>
</evidence>
<evidence type="ECO:0000313" key="2">
    <source>
        <dbReference type="EMBL" id="QZO00008.1"/>
    </source>
</evidence>
<sequence length="84" mass="8568">MAYLPLVETPAMRRALSRSSWVAGSAAALLLAPAVQAEISDQPLFACYAPTGPQSGRVRLVPADGVSGCGPEETRAELAAGGLT</sequence>
<proteinExistence type="predicted"/>
<dbReference type="KEGG" id="cmet:K6K41_26020"/>
<keyword evidence="3" id="KW-1185">Reference proteome</keyword>
<evidence type="ECO:0000313" key="3">
    <source>
        <dbReference type="Proteomes" id="UP000825701"/>
    </source>
</evidence>
<organism evidence="2 3">
    <name type="scientific">Chenggangzhangella methanolivorans</name>
    <dbReference type="NCBI Taxonomy" id="1437009"/>
    <lineage>
        <taxon>Bacteria</taxon>
        <taxon>Pseudomonadati</taxon>
        <taxon>Pseudomonadota</taxon>
        <taxon>Alphaproteobacteria</taxon>
        <taxon>Hyphomicrobiales</taxon>
        <taxon>Methylopilaceae</taxon>
        <taxon>Chenggangzhangella</taxon>
    </lineage>
</organism>
<accession>A0A9E6R876</accession>
<reference evidence="2" key="1">
    <citation type="submission" date="2021-08" db="EMBL/GenBank/DDBJ databases">
        <authorList>
            <person name="Zhang H."/>
            <person name="Xu M."/>
            <person name="Yu Z."/>
            <person name="Yang L."/>
            <person name="Cai Y."/>
        </authorList>
    </citation>
    <scope>NUCLEOTIDE SEQUENCE</scope>
    <source>
        <strain evidence="2">CHL1</strain>
    </source>
</reference>
<feature type="signal peptide" evidence="1">
    <location>
        <begin position="1"/>
        <end position="37"/>
    </location>
</feature>
<gene>
    <name evidence="2" type="ORF">K6K41_26020</name>
</gene>
<name>A0A9E6R876_9HYPH</name>